<dbReference type="RefSeq" id="WP_309861883.1">
    <property type="nucleotide sequence ID" value="NZ_JAVDQG010000001.1"/>
</dbReference>
<gene>
    <name evidence="3" type="ORF">JOE21_000487</name>
</gene>
<comment type="catalytic activity">
    <reaction evidence="2">
        <text>chorismate = prephenate</text>
        <dbReference type="Rhea" id="RHEA:13897"/>
        <dbReference type="ChEBI" id="CHEBI:29748"/>
        <dbReference type="ChEBI" id="CHEBI:29934"/>
        <dbReference type="EC" id="5.4.99.5"/>
    </reaction>
</comment>
<dbReference type="EMBL" id="JAVDQG010000001">
    <property type="protein sequence ID" value="MDR6224499.1"/>
    <property type="molecule type" value="Genomic_DNA"/>
</dbReference>
<dbReference type="Pfam" id="PF07736">
    <property type="entry name" value="CM_1"/>
    <property type="match status" value="1"/>
</dbReference>
<sequence>MMVRGIRGATTVAGNESKAIMAATGELLQRLVEANDIQPDDIASVFVTMTPDLNATFPARAIRTMPGWEWVPLMCASEIAVPDALPRCIRLMILANTTRSPREIRHVYLGGARALRPDLAGEKALTPDGFSGKV</sequence>
<dbReference type="PIRSF" id="PIRSF005965">
    <property type="entry name" value="Chor_mut_AroH"/>
    <property type="match status" value="1"/>
</dbReference>
<dbReference type="PANTHER" id="PTHR21164:SF0">
    <property type="entry name" value="CHORISMATE MUTASE AROH"/>
    <property type="match status" value="1"/>
</dbReference>
<keyword evidence="2 3" id="KW-0413">Isomerase</keyword>
<dbReference type="NCBIfam" id="TIGR01796">
    <property type="entry name" value="CM_mono_aroH"/>
    <property type="match status" value="1"/>
</dbReference>
<keyword evidence="4" id="KW-1185">Reference proteome</keyword>
<keyword evidence="2" id="KW-0057">Aromatic amino acid biosynthesis</keyword>
<dbReference type="PROSITE" id="PS51167">
    <property type="entry name" value="CHORISMATE_MUT_1"/>
    <property type="match status" value="1"/>
</dbReference>
<evidence type="ECO:0000313" key="3">
    <source>
        <dbReference type="EMBL" id="MDR6224499.1"/>
    </source>
</evidence>
<dbReference type="EC" id="5.4.99.5" evidence="1 2"/>
<dbReference type="PANTHER" id="PTHR21164">
    <property type="entry name" value="CHORISMATE MUTASE"/>
    <property type="match status" value="1"/>
</dbReference>
<dbReference type="InterPro" id="IPR035959">
    <property type="entry name" value="RutC-like_sf"/>
</dbReference>
<dbReference type="InterPro" id="IPR008243">
    <property type="entry name" value="Chorismate_mutase_AroH"/>
</dbReference>
<dbReference type="Proteomes" id="UP001185012">
    <property type="component" value="Unassembled WGS sequence"/>
</dbReference>
<dbReference type="Gene3D" id="3.30.1330.40">
    <property type="entry name" value="RutC-like"/>
    <property type="match status" value="1"/>
</dbReference>
<evidence type="ECO:0000313" key="4">
    <source>
        <dbReference type="Proteomes" id="UP001185012"/>
    </source>
</evidence>
<evidence type="ECO:0000256" key="2">
    <source>
        <dbReference type="PROSITE-ProRule" id="PRU00514"/>
    </source>
</evidence>
<reference evidence="3 4" key="1">
    <citation type="submission" date="2023-07" db="EMBL/GenBank/DDBJ databases">
        <title>Genomic Encyclopedia of Type Strains, Phase IV (KMG-IV): sequencing the most valuable type-strain genomes for metagenomic binning, comparative biology and taxonomic classification.</title>
        <authorList>
            <person name="Goeker M."/>
        </authorList>
    </citation>
    <scope>NUCLEOTIDE SEQUENCE [LARGE SCALE GENOMIC DNA]</scope>
    <source>
        <strain evidence="3 4">DSM 45903</strain>
    </source>
</reference>
<accession>A0ABU1IK20</accession>
<proteinExistence type="predicted"/>
<keyword evidence="2" id="KW-0028">Amino-acid biosynthesis</keyword>
<comment type="caution">
    <text evidence="3">The sequence shown here is derived from an EMBL/GenBank/DDBJ whole genome shotgun (WGS) entry which is preliminary data.</text>
</comment>
<name>A0ABU1IK20_9BACL</name>
<dbReference type="SUPFAM" id="SSF55298">
    <property type="entry name" value="YjgF-like"/>
    <property type="match status" value="1"/>
</dbReference>
<organism evidence="3 4">
    <name type="scientific">Desmospora profundinema</name>
    <dbReference type="NCBI Taxonomy" id="1571184"/>
    <lineage>
        <taxon>Bacteria</taxon>
        <taxon>Bacillati</taxon>
        <taxon>Bacillota</taxon>
        <taxon>Bacilli</taxon>
        <taxon>Bacillales</taxon>
        <taxon>Thermoactinomycetaceae</taxon>
        <taxon>Desmospora</taxon>
    </lineage>
</organism>
<dbReference type="CDD" id="cd02185">
    <property type="entry name" value="AroH"/>
    <property type="match status" value="1"/>
</dbReference>
<dbReference type="GO" id="GO:0004106">
    <property type="term" value="F:chorismate mutase activity"/>
    <property type="evidence" value="ECO:0007669"/>
    <property type="project" value="UniProtKB-EC"/>
</dbReference>
<protein>
    <recommendedName>
        <fullName evidence="1 2">chorismate mutase</fullName>
        <ecNumber evidence="1 2">5.4.99.5</ecNumber>
    </recommendedName>
</protein>
<evidence type="ECO:0000256" key="1">
    <source>
        <dbReference type="NCBIfam" id="TIGR01796"/>
    </source>
</evidence>